<accession>F3CJU1</accession>
<dbReference type="HOGENOM" id="CLU_3386440_0_0_6"/>
<dbReference type="Proteomes" id="UP000005466">
    <property type="component" value="Unassembled WGS sequence"/>
</dbReference>
<reference evidence="1 2" key="1">
    <citation type="journal article" date="2011" name="PLoS Pathog.">
        <title>Dynamic evolution of pathogenicity revealed by sequencing and comparative genomics of 19 Pseudomonas syringae isolates.</title>
        <authorList>
            <person name="Baltrus D.A."/>
            <person name="Nishimura M.T."/>
            <person name="Romanchuk A."/>
            <person name="Chang J.H."/>
            <person name="Mukhtar M.S."/>
            <person name="Cherkis K."/>
            <person name="Roach J."/>
            <person name="Grant S.R."/>
            <person name="Jones C.D."/>
            <person name="Dangl J.L."/>
        </authorList>
    </citation>
    <scope>NUCLEOTIDE SEQUENCE [LARGE SCALE GENOMIC DNA]</scope>
    <source>
        <strain evidence="2">race 4</strain>
    </source>
</reference>
<name>F3CJU1_PSESG</name>
<protein>
    <submittedName>
        <fullName evidence="1">Uncharacterized protein</fullName>
    </submittedName>
</protein>
<evidence type="ECO:0000313" key="2">
    <source>
        <dbReference type="Proteomes" id="UP000005466"/>
    </source>
</evidence>
<feature type="non-terminal residue" evidence="1">
    <location>
        <position position="33"/>
    </location>
</feature>
<dbReference type="AlphaFoldDB" id="F3CJU1"/>
<dbReference type="EMBL" id="ADWY01004235">
    <property type="protein sequence ID" value="EGH19533.1"/>
    <property type="molecule type" value="Genomic_DNA"/>
</dbReference>
<comment type="caution">
    <text evidence="1">The sequence shown here is derived from an EMBL/GenBank/DDBJ whole genome shotgun (WGS) entry which is preliminary data.</text>
</comment>
<proteinExistence type="predicted"/>
<evidence type="ECO:0000313" key="1">
    <source>
        <dbReference type="EMBL" id="EGH19533.1"/>
    </source>
</evidence>
<sequence>MEGVGIEVELGTNVVGMVALKWPRCVAREYQFF</sequence>
<gene>
    <name evidence="1" type="ORF">Pgy4_41829</name>
</gene>
<organism evidence="1 2">
    <name type="scientific">Pseudomonas savastanoi pv. glycinea str. race 4</name>
    <dbReference type="NCBI Taxonomy" id="875330"/>
    <lineage>
        <taxon>Bacteria</taxon>
        <taxon>Pseudomonadati</taxon>
        <taxon>Pseudomonadota</taxon>
        <taxon>Gammaproteobacteria</taxon>
        <taxon>Pseudomonadales</taxon>
        <taxon>Pseudomonadaceae</taxon>
        <taxon>Pseudomonas</taxon>
    </lineage>
</organism>